<dbReference type="InterPro" id="IPR004681">
    <property type="entry name" value="TRAP_DctM"/>
</dbReference>
<evidence type="ECO:0000259" key="8">
    <source>
        <dbReference type="Pfam" id="PF06808"/>
    </source>
</evidence>
<protein>
    <recommendedName>
        <fullName evidence="7">TRAP transporter large permease protein</fullName>
    </recommendedName>
</protein>
<dbReference type="PANTHER" id="PTHR33362:SF4">
    <property type="entry name" value="2,3-DIKETO-L-GULONATE TRAP TRANSPORTER LARGE PERMEASE PROTEIN YIAN"/>
    <property type="match status" value="1"/>
</dbReference>
<feature type="transmembrane region" description="Helical" evidence="7">
    <location>
        <begin position="213"/>
        <end position="234"/>
    </location>
</feature>
<dbReference type="Proteomes" id="UP000323258">
    <property type="component" value="Unassembled WGS sequence"/>
</dbReference>
<reference evidence="9 10" key="1">
    <citation type="submission" date="2019-08" db="EMBL/GenBank/DDBJ databases">
        <authorList>
            <person name="Seo Y.L."/>
        </authorList>
    </citation>
    <scope>NUCLEOTIDE SEQUENCE [LARGE SCALE GENOMIC DNA]</scope>
    <source>
        <strain evidence="9 10">MaA-C15</strain>
    </source>
</reference>
<feature type="transmembrane region" description="Helical" evidence="7">
    <location>
        <begin position="78"/>
        <end position="105"/>
    </location>
</feature>
<dbReference type="Pfam" id="PF06808">
    <property type="entry name" value="DctM"/>
    <property type="match status" value="1"/>
</dbReference>
<evidence type="ECO:0000256" key="6">
    <source>
        <dbReference type="ARBA" id="ARBA00023136"/>
    </source>
</evidence>
<keyword evidence="7" id="KW-0813">Transport</keyword>
<feature type="transmembrane region" description="Helical" evidence="7">
    <location>
        <begin position="240"/>
        <end position="259"/>
    </location>
</feature>
<dbReference type="PIRSF" id="PIRSF006066">
    <property type="entry name" value="HI0050"/>
    <property type="match status" value="1"/>
</dbReference>
<name>A0A5D4GMK4_9HYPH</name>
<evidence type="ECO:0000256" key="5">
    <source>
        <dbReference type="ARBA" id="ARBA00022989"/>
    </source>
</evidence>
<evidence type="ECO:0000256" key="2">
    <source>
        <dbReference type="ARBA" id="ARBA00022475"/>
    </source>
</evidence>
<feature type="transmembrane region" description="Helical" evidence="7">
    <location>
        <begin position="392"/>
        <end position="413"/>
    </location>
</feature>
<evidence type="ECO:0000256" key="4">
    <source>
        <dbReference type="ARBA" id="ARBA00022692"/>
    </source>
</evidence>
<evidence type="ECO:0000256" key="7">
    <source>
        <dbReference type="RuleBase" id="RU369079"/>
    </source>
</evidence>
<keyword evidence="4 7" id="KW-0812">Transmembrane</keyword>
<feature type="transmembrane region" description="Helical" evidence="7">
    <location>
        <begin position="47"/>
        <end position="66"/>
    </location>
</feature>
<dbReference type="InterPro" id="IPR010656">
    <property type="entry name" value="DctM"/>
</dbReference>
<reference evidence="9 10" key="2">
    <citation type="submission" date="2019-09" db="EMBL/GenBank/DDBJ databases">
        <title>Mesorhizobium sp. MaA-C15 isolated from Microcystis aeruginosa.</title>
        <authorList>
            <person name="Jeong S.E."/>
            <person name="Jin H.M."/>
            <person name="Jeon C.O."/>
        </authorList>
    </citation>
    <scope>NUCLEOTIDE SEQUENCE [LARGE SCALE GENOMIC DNA]</scope>
    <source>
        <strain evidence="9 10">MaA-C15</strain>
    </source>
</reference>
<feature type="transmembrane region" description="Helical" evidence="7">
    <location>
        <begin position="313"/>
        <end position="343"/>
    </location>
</feature>
<feature type="transmembrane region" description="Helical" evidence="7">
    <location>
        <begin position="137"/>
        <end position="159"/>
    </location>
</feature>
<feature type="domain" description="TRAP C4-dicarboxylate transport system permease DctM subunit" evidence="8">
    <location>
        <begin position="7"/>
        <end position="416"/>
    </location>
</feature>
<feature type="transmembrane region" description="Helical" evidence="7">
    <location>
        <begin position="355"/>
        <end position="372"/>
    </location>
</feature>
<evidence type="ECO:0000256" key="1">
    <source>
        <dbReference type="ARBA" id="ARBA00004429"/>
    </source>
</evidence>
<dbReference type="PANTHER" id="PTHR33362">
    <property type="entry name" value="SIALIC ACID TRAP TRANSPORTER PERMEASE PROTEIN SIAT-RELATED"/>
    <property type="match status" value="1"/>
</dbReference>
<sequence>MTIAIFIGSLLAAMALGVPIAFALLISGAVLMWQLGMFNAQIIAENVIHGADSYPLLAVPFFLLAGEIMNAGGLSRRLINLAMTLIGHIHGGLGYVTILAAVMMAALSGSAVADAAMLAALLLPMMIAAGHDPARSAGLISASSIIAPVIPPSIGFIIFGVAANVSISRLFMAGIAPGLMLGLALWLTWWWLSRRENVKPQARRSGAEVLTALREASFALVMPVIIIAGLKMGVFTPTEAGVVAAVYAFAIATFVYRELTLQQLYKAFADAARTSAVVMFLVAAAAVSAWLITVANIPQQVVALLDPLIENPVLLMVAIMVLVMMVGTALDLTPTILILVPVLMPLVKAAGIDPVYFGVMFMINCSIGLITPPVGVVLNTVAGVGRLKMDQVIVGVLPFMLAQFLLMFLLVLFPQLVMTPARLFY</sequence>
<feature type="transmembrane region" description="Helical" evidence="7">
    <location>
        <begin position="171"/>
        <end position="192"/>
    </location>
</feature>
<dbReference type="RefSeq" id="WP_148916906.1">
    <property type="nucleotide sequence ID" value="NZ_VSZS01000068.1"/>
</dbReference>
<keyword evidence="5 7" id="KW-1133">Transmembrane helix</keyword>
<gene>
    <name evidence="9" type="ORF">FY036_22360</name>
</gene>
<dbReference type="AlphaFoldDB" id="A0A5D4GMK4"/>
<dbReference type="NCBIfam" id="TIGR00786">
    <property type="entry name" value="dctM"/>
    <property type="match status" value="1"/>
</dbReference>
<proteinExistence type="inferred from homology"/>
<comment type="caution">
    <text evidence="9">The sequence shown here is derived from an EMBL/GenBank/DDBJ whole genome shotgun (WGS) entry which is preliminary data.</text>
</comment>
<keyword evidence="2" id="KW-1003">Cell membrane</keyword>
<feature type="transmembrane region" description="Helical" evidence="7">
    <location>
        <begin position="271"/>
        <end position="293"/>
    </location>
</feature>
<dbReference type="OrthoDB" id="9790209at2"/>
<comment type="function">
    <text evidence="7">Part of the tripartite ATP-independent periplasmic (TRAP) transport system.</text>
</comment>
<evidence type="ECO:0000256" key="3">
    <source>
        <dbReference type="ARBA" id="ARBA00022519"/>
    </source>
</evidence>
<comment type="similarity">
    <text evidence="7">Belongs to the TRAP transporter large permease family.</text>
</comment>
<dbReference type="EMBL" id="VSZS01000068">
    <property type="protein sequence ID" value="TYR29597.1"/>
    <property type="molecule type" value="Genomic_DNA"/>
</dbReference>
<comment type="subunit">
    <text evidence="7">The complex comprises the extracytoplasmic solute receptor protein and the two transmembrane proteins.</text>
</comment>
<keyword evidence="6 7" id="KW-0472">Membrane</keyword>
<keyword evidence="3 7" id="KW-0997">Cell inner membrane</keyword>
<evidence type="ECO:0000313" key="9">
    <source>
        <dbReference type="EMBL" id="TYR29597.1"/>
    </source>
</evidence>
<evidence type="ECO:0000313" key="10">
    <source>
        <dbReference type="Proteomes" id="UP000323258"/>
    </source>
</evidence>
<dbReference type="GO" id="GO:0005886">
    <property type="term" value="C:plasma membrane"/>
    <property type="evidence" value="ECO:0007669"/>
    <property type="project" value="UniProtKB-SubCell"/>
</dbReference>
<dbReference type="GO" id="GO:0022857">
    <property type="term" value="F:transmembrane transporter activity"/>
    <property type="evidence" value="ECO:0007669"/>
    <property type="project" value="UniProtKB-UniRule"/>
</dbReference>
<keyword evidence="10" id="KW-1185">Reference proteome</keyword>
<comment type="subcellular location">
    <subcellularLocation>
        <location evidence="1 7">Cell inner membrane</location>
        <topology evidence="1 7">Multi-pass membrane protein</topology>
    </subcellularLocation>
</comment>
<feature type="transmembrane region" description="Helical" evidence="7">
    <location>
        <begin position="111"/>
        <end position="130"/>
    </location>
</feature>
<organism evidence="9 10">
    <name type="scientific">Neoaquamicrobium microcysteis</name>
    <dbReference type="NCBI Taxonomy" id="2682781"/>
    <lineage>
        <taxon>Bacteria</taxon>
        <taxon>Pseudomonadati</taxon>
        <taxon>Pseudomonadota</taxon>
        <taxon>Alphaproteobacteria</taxon>
        <taxon>Hyphomicrobiales</taxon>
        <taxon>Phyllobacteriaceae</taxon>
        <taxon>Neoaquamicrobium</taxon>
    </lineage>
</organism>
<accession>A0A5D4GMK4</accession>